<feature type="region of interest" description="Disordered" evidence="2">
    <location>
        <begin position="741"/>
        <end position="812"/>
    </location>
</feature>
<sequence>MASLEIVKRAIAGGRVYDDLPPRIKNMITPNEWKTRVKEHCIQRGLPWATSLACTVMGQQEYYDELLRCYKSWMRLFPYHLSDYLCRVARITPFKYYLDMMTSVLKDERSYDRVPNFTAADALSVLGIGRNEYISALNACKARRLLWRVNLNRDSIVREQLPQEPTINTRLEPWWRVAVVNIGEAEYRELDEEELAHLKTAAVPVTAAGGDIRVRDFQLDVLRGLLRKGLAYIEVPVERYDRFAIPPLEGFVSNKTTEVGDAAADPFESLLYSVFVANSERMTVAELGQILGVNLEELKAAIGVASRLGFATRVTDSYTLPSTGTPISGAMEGDAGIGSGGGSQLYGRVSVGVTGNGGDEAALQQQRSLQLGEGLLEPAGRESKGALSGGVGGTGGGGIAVVMDAEATGYLMMGALSPGLKRHSVTLFEGGRVAGEEVMQEMVSELWSSYAAGQGFEGEMLRLTHYAAALATLLEAVRASAGPGVPLELLRKESLAGLSPMAVSKVLNHAYCAVVPISPLPPPVLPLSPLQPGPAYYGPTLEAVSPWLHLALYSAARCGPASYVFVCGQRVWRLPHPLDRCTHALLTPWDEDTEPGKGGKSHGTEGQMMLVESSFLLYTLNELLSRTAVLVQPLDCTEPEWCPDVVDVPLPLPLPIAEPGATTAAAAAAGGSDRLTVLRISSTGISSASTIASPTVVSGIRRTNGEAVRVVLEPGVVSGLQQLGLASCIGHLRLIRMRAHSPATATEEQPHPPASPAGPSDGSVVGGPRGAISSGSQEGGGAPQGQHHQWQGDGVPAAAGGGGGGGTFRTGGSITITAASQSRNHDAAAALAGTQGSGGPYASVHQPLMDGPSIPTSLPSPRPPVAPGGGGRGCGSDFDATAAAAAAGEGRGGVSWLPLSVQLGVPLYCLDLCRAVCRAAQAAGFLTPEGRQTHLQAHKVLQVQLTKLLVQYSHCGQDGSYGSATGLVAAAAAAAGEAAALTSDIRAASTVGSSTGRDSGGGGGGSGGDFSSRIGPGGSLGRMNPVLPLPALNLSFDGHSLQPIRLRDSVQGLGCLCQG</sequence>
<protein>
    <recommendedName>
        <fullName evidence="7">FAM91 N-terminal domain-containing protein</fullName>
    </recommendedName>
</protein>
<dbReference type="InterPro" id="IPR039199">
    <property type="entry name" value="FAM91"/>
</dbReference>
<gene>
    <name evidence="5" type="ORF">VaNZ11_004837</name>
</gene>
<feature type="domain" description="FAM91 N-terminal" evidence="3">
    <location>
        <begin position="15"/>
        <end position="315"/>
    </location>
</feature>
<dbReference type="Pfam" id="PF14648">
    <property type="entry name" value="FAM91_C"/>
    <property type="match status" value="1"/>
</dbReference>
<feature type="region of interest" description="Disordered" evidence="2">
    <location>
        <begin position="831"/>
        <end position="874"/>
    </location>
</feature>
<keyword evidence="6" id="KW-1185">Reference proteome</keyword>
<reference evidence="5 6" key="1">
    <citation type="journal article" date="2023" name="IScience">
        <title>Expanded male sex-determining region conserved during the evolution of homothallism in the green alga Volvox.</title>
        <authorList>
            <person name="Yamamoto K."/>
            <person name="Matsuzaki R."/>
            <person name="Mahakham W."/>
            <person name="Heman W."/>
            <person name="Sekimoto H."/>
            <person name="Kawachi M."/>
            <person name="Minakuchi Y."/>
            <person name="Toyoda A."/>
            <person name="Nozaki H."/>
        </authorList>
    </citation>
    <scope>NUCLEOTIDE SEQUENCE [LARGE SCALE GENOMIC DNA]</scope>
    <source>
        <strain evidence="5 6">NIES-4468</strain>
    </source>
</reference>
<name>A0ABQ5RYV5_9CHLO</name>
<dbReference type="PANTHER" id="PTHR28441">
    <property type="entry name" value="PROTEIN FAM91A1"/>
    <property type="match status" value="1"/>
</dbReference>
<dbReference type="Pfam" id="PF14647">
    <property type="entry name" value="FAM91_N"/>
    <property type="match status" value="1"/>
</dbReference>
<evidence type="ECO:0008006" key="7">
    <source>
        <dbReference type="Google" id="ProtNLM"/>
    </source>
</evidence>
<feature type="domain" description="FAM91 C-terminal" evidence="4">
    <location>
        <begin position="399"/>
        <end position="653"/>
    </location>
</feature>
<dbReference type="InterPro" id="IPR028097">
    <property type="entry name" value="FAM91_C_dom"/>
</dbReference>
<accession>A0ABQ5RYV5</accession>
<dbReference type="InterPro" id="IPR028091">
    <property type="entry name" value="FAM91_N_dom"/>
</dbReference>
<comment type="caution">
    <text evidence="5">The sequence shown here is derived from an EMBL/GenBank/DDBJ whole genome shotgun (WGS) entry which is preliminary data.</text>
</comment>
<evidence type="ECO:0000313" key="5">
    <source>
        <dbReference type="EMBL" id="GLI62242.1"/>
    </source>
</evidence>
<evidence type="ECO:0000259" key="4">
    <source>
        <dbReference type="Pfam" id="PF14648"/>
    </source>
</evidence>
<evidence type="ECO:0000256" key="1">
    <source>
        <dbReference type="ARBA" id="ARBA00010319"/>
    </source>
</evidence>
<dbReference type="Proteomes" id="UP001165090">
    <property type="component" value="Unassembled WGS sequence"/>
</dbReference>
<evidence type="ECO:0000313" key="6">
    <source>
        <dbReference type="Proteomes" id="UP001165090"/>
    </source>
</evidence>
<proteinExistence type="inferred from homology"/>
<dbReference type="EMBL" id="BSDZ01000011">
    <property type="protein sequence ID" value="GLI62242.1"/>
    <property type="molecule type" value="Genomic_DNA"/>
</dbReference>
<evidence type="ECO:0000256" key="2">
    <source>
        <dbReference type="SAM" id="MobiDB-lite"/>
    </source>
</evidence>
<feature type="compositionally biased region" description="Gly residues" evidence="2">
    <location>
        <begin position="998"/>
        <end position="1008"/>
    </location>
</feature>
<organism evidence="5 6">
    <name type="scientific">Volvox africanus</name>
    <dbReference type="NCBI Taxonomy" id="51714"/>
    <lineage>
        <taxon>Eukaryota</taxon>
        <taxon>Viridiplantae</taxon>
        <taxon>Chlorophyta</taxon>
        <taxon>core chlorophytes</taxon>
        <taxon>Chlorophyceae</taxon>
        <taxon>CS clade</taxon>
        <taxon>Chlamydomonadales</taxon>
        <taxon>Volvocaceae</taxon>
        <taxon>Volvox</taxon>
    </lineage>
</organism>
<feature type="compositionally biased region" description="Gly residues" evidence="2">
    <location>
        <begin position="799"/>
        <end position="809"/>
    </location>
</feature>
<comment type="similarity">
    <text evidence="1">Belongs to the FAM91 family.</text>
</comment>
<feature type="region of interest" description="Disordered" evidence="2">
    <location>
        <begin position="990"/>
        <end position="1017"/>
    </location>
</feature>
<evidence type="ECO:0000259" key="3">
    <source>
        <dbReference type="Pfam" id="PF14647"/>
    </source>
</evidence>
<dbReference type="PANTHER" id="PTHR28441:SF2">
    <property type="entry name" value="PROTEIN FAM91A1"/>
    <property type="match status" value="1"/>
</dbReference>